<feature type="transmembrane region" description="Helical" evidence="6">
    <location>
        <begin position="493"/>
        <end position="517"/>
    </location>
</feature>
<dbReference type="Gene3D" id="1.20.1250.20">
    <property type="entry name" value="MFS general substrate transporter like domains"/>
    <property type="match status" value="1"/>
</dbReference>
<evidence type="ECO:0000256" key="4">
    <source>
        <dbReference type="ARBA" id="ARBA00022989"/>
    </source>
</evidence>
<evidence type="ECO:0000256" key="3">
    <source>
        <dbReference type="ARBA" id="ARBA00022692"/>
    </source>
</evidence>
<keyword evidence="4 6" id="KW-1133">Transmembrane helix</keyword>
<dbReference type="AlphaFoldDB" id="A0A1S2Z6J7"/>
<organism evidence="7 8">
    <name type="scientific">Cicer arietinum</name>
    <name type="common">Chickpea</name>
    <name type="synonym">Garbanzo</name>
    <dbReference type="NCBI Taxonomy" id="3827"/>
    <lineage>
        <taxon>Eukaryota</taxon>
        <taxon>Viridiplantae</taxon>
        <taxon>Streptophyta</taxon>
        <taxon>Embryophyta</taxon>
        <taxon>Tracheophyta</taxon>
        <taxon>Spermatophyta</taxon>
        <taxon>Magnoliopsida</taxon>
        <taxon>eudicotyledons</taxon>
        <taxon>Gunneridae</taxon>
        <taxon>Pentapetalae</taxon>
        <taxon>rosids</taxon>
        <taxon>fabids</taxon>
        <taxon>Fabales</taxon>
        <taxon>Fabaceae</taxon>
        <taxon>Papilionoideae</taxon>
        <taxon>50 kb inversion clade</taxon>
        <taxon>NPAAA clade</taxon>
        <taxon>Hologalegina</taxon>
        <taxon>IRL clade</taxon>
        <taxon>Cicereae</taxon>
        <taxon>Cicer</taxon>
    </lineage>
</organism>
<dbReference type="Pfam" id="PF00854">
    <property type="entry name" value="PTR2"/>
    <property type="match status" value="1"/>
</dbReference>
<feature type="transmembrane region" description="Helical" evidence="6">
    <location>
        <begin position="71"/>
        <end position="89"/>
    </location>
</feature>
<comment type="similarity">
    <text evidence="2">Belongs to the major facilitator superfamily. Proton-dependent oligopeptide transporter (POT/PTR) (TC 2.A.17) family.</text>
</comment>
<evidence type="ECO:0000256" key="1">
    <source>
        <dbReference type="ARBA" id="ARBA00004141"/>
    </source>
</evidence>
<keyword evidence="5 6" id="KW-0472">Membrane</keyword>
<dbReference type="RefSeq" id="XP_004515945.1">
    <property type="nucleotide sequence ID" value="XM_004515888.3"/>
</dbReference>
<feature type="transmembrane region" description="Helical" evidence="6">
    <location>
        <begin position="371"/>
        <end position="392"/>
    </location>
</feature>
<evidence type="ECO:0000313" key="7">
    <source>
        <dbReference type="Proteomes" id="UP000087171"/>
    </source>
</evidence>
<dbReference type="InterPro" id="IPR000109">
    <property type="entry name" value="POT_fam"/>
</dbReference>
<evidence type="ECO:0000256" key="6">
    <source>
        <dbReference type="SAM" id="Phobius"/>
    </source>
</evidence>
<name>A0A1S2Z6J7_CICAR</name>
<feature type="transmembrane region" description="Helical" evidence="6">
    <location>
        <begin position="189"/>
        <end position="208"/>
    </location>
</feature>
<dbReference type="KEGG" id="cam:101503503"/>
<dbReference type="PaxDb" id="3827-XP_004515945.1"/>
<feature type="transmembrane region" description="Helical" evidence="6">
    <location>
        <begin position="537"/>
        <end position="557"/>
    </location>
</feature>
<dbReference type="InterPro" id="IPR036259">
    <property type="entry name" value="MFS_trans_sf"/>
</dbReference>
<dbReference type="SUPFAM" id="SSF103473">
    <property type="entry name" value="MFS general substrate transporter"/>
    <property type="match status" value="1"/>
</dbReference>
<evidence type="ECO:0000256" key="2">
    <source>
        <dbReference type="ARBA" id="ARBA00005982"/>
    </source>
</evidence>
<dbReference type="eggNOG" id="KOG1237">
    <property type="taxonomic scope" value="Eukaryota"/>
</dbReference>
<keyword evidence="7" id="KW-1185">Reference proteome</keyword>
<dbReference type="GeneID" id="101503503"/>
<proteinExistence type="inferred from homology"/>
<feature type="transmembrane region" description="Helical" evidence="6">
    <location>
        <begin position="413"/>
        <end position="433"/>
    </location>
</feature>
<dbReference type="OrthoDB" id="8904098at2759"/>
<dbReference type="Proteomes" id="UP000087171">
    <property type="component" value="Unplaced"/>
</dbReference>
<dbReference type="PANTHER" id="PTHR11654">
    <property type="entry name" value="OLIGOPEPTIDE TRANSPORTER-RELATED"/>
    <property type="match status" value="1"/>
</dbReference>
<gene>
    <name evidence="8" type="primary">LOC101503503</name>
</gene>
<keyword evidence="3 6" id="KW-0812">Transmembrane</keyword>
<evidence type="ECO:0000256" key="5">
    <source>
        <dbReference type="ARBA" id="ARBA00023136"/>
    </source>
</evidence>
<feature type="transmembrane region" description="Helical" evidence="6">
    <location>
        <begin position="96"/>
        <end position="119"/>
    </location>
</feature>
<dbReference type="GO" id="GO:0022857">
    <property type="term" value="F:transmembrane transporter activity"/>
    <property type="evidence" value="ECO:0007669"/>
    <property type="project" value="InterPro"/>
</dbReference>
<reference evidence="8" key="1">
    <citation type="submission" date="2025-08" db="UniProtKB">
        <authorList>
            <consortium name="RefSeq"/>
        </authorList>
    </citation>
    <scope>IDENTIFICATION</scope>
    <source>
        <tissue evidence="8">Etiolated seedlings</tissue>
    </source>
</reference>
<protein>
    <submittedName>
        <fullName evidence="8">Protein NRT1/ PTR FAMILY 2.8-like</fullName>
    </submittedName>
</protein>
<feature type="transmembrane region" description="Helical" evidence="6">
    <location>
        <begin position="453"/>
        <end position="472"/>
    </location>
</feature>
<feature type="transmembrane region" description="Helical" evidence="6">
    <location>
        <begin position="139"/>
        <end position="156"/>
    </location>
</feature>
<evidence type="ECO:0000313" key="8">
    <source>
        <dbReference type="RefSeq" id="XP_004515945.1"/>
    </source>
</evidence>
<sequence>MMNENHSFEDSFTYLPHFSSTKKKIGGWKAVKYILGNETFEKLASMSLIANLVVYMHTQYNMDTTFSVEVFNIWSGFTNFLPLVAAYVADAYAGKFNMLFLGSIASFLGMGFMSLGAGVPSLRPQPCSTLYDCIPTKPTSTQLAVLYVGLGFFAIGSSSLRPCNIAFGADQFDITTEKGRSQLESFCNWWYFLFTVALLVALTLVVYIQTNVSWFLGFIIPTICFAFSLTIFLFGRNTYVRLKPKGSILCDLSKVVVAAIRKHHVDMKNDSELSFYDPSEESIHVKLAHTNRFRFFDKASVITNSSEIDSNGKSIDGWRLCSLQHVEELKSILNTLPVWVAGIICFLAMGQTSSYGTLQALQTDKSIGKNFTVPSAWMGLVPMIALSLWILLYEKIYDPWTKKTTLKYKRLSIEHRLLIGIILSIVCMVVSGLFEIHRRGAAKNGTFESSTRIWWLVPQFALSGLVEAFAAIPMMELLTSYWPESMKTLGGAVFFLSLSIASSLSNVLIKIIIGVTKKNGGTPWLGGNDLNKNRLEYYYYTIAVLGGLNLLYFWFFARRFLSSEVIQRQSQGEVEDEENEYQQ</sequence>
<feature type="transmembrane region" description="Helical" evidence="6">
    <location>
        <begin position="214"/>
        <end position="235"/>
    </location>
</feature>
<dbReference type="GO" id="GO:0016020">
    <property type="term" value="C:membrane"/>
    <property type="evidence" value="ECO:0007669"/>
    <property type="project" value="UniProtKB-SubCell"/>
</dbReference>
<accession>A0A1S2Z6J7</accession>
<feature type="transmembrane region" description="Helical" evidence="6">
    <location>
        <begin position="332"/>
        <end position="351"/>
    </location>
</feature>
<comment type="subcellular location">
    <subcellularLocation>
        <location evidence="1">Membrane</location>
        <topology evidence="1">Multi-pass membrane protein</topology>
    </subcellularLocation>
</comment>